<name>A0ABT5XIK1_9FLAO</name>
<dbReference type="EMBL" id="JARFVA010000001">
    <property type="protein sequence ID" value="MDF0705718.1"/>
    <property type="molecule type" value="Genomic_DNA"/>
</dbReference>
<proteinExistence type="predicted"/>
<dbReference type="Proteomes" id="UP001217083">
    <property type="component" value="Unassembled WGS sequence"/>
</dbReference>
<dbReference type="PROSITE" id="PS51257">
    <property type="entry name" value="PROKAR_LIPOPROTEIN"/>
    <property type="match status" value="1"/>
</dbReference>
<protein>
    <recommendedName>
        <fullName evidence="3">Lipocalin-like domain-containing protein</fullName>
    </recommendedName>
</protein>
<evidence type="ECO:0008006" key="3">
    <source>
        <dbReference type="Google" id="ProtNLM"/>
    </source>
</evidence>
<dbReference type="RefSeq" id="WP_275647835.1">
    <property type="nucleotide sequence ID" value="NZ_JARFVA010000001.1"/>
</dbReference>
<reference evidence="1 2" key="1">
    <citation type="submission" date="2023-03" db="EMBL/GenBank/DDBJ databases">
        <title>Muricauda XX sp. nov. and Muricauda XXX sp. nov., two novel species isolated from Okinawa Trough.</title>
        <authorList>
            <person name="Cao W."/>
            <person name="Deng X."/>
        </authorList>
    </citation>
    <scope>NUCLEOTIDE SEQUENCE [LARGE SCALE GENOMIC DNA]</scope>
    <source>
        <strain evidence="1 2">81s02</strain>
    </source>
</reference>
<accession>A0ABT5XIK1</accession>
<comment type="caution">
    <text evidence="1">The sequence shown here is derived from an EMBL/GenBank/DDBJ whole genome shotgun (WGS) entry which is preliminary data.</text>
</comment>
<evidence type="ECO:0000313" key="1">
    <source>
        <dbReference type="EMBL" id="MDF0705718.1"/>
    </source>
</evidence>
<organism evidence="1 2">
    <name type="scientific">Flagellimonas okinawensis</name>
    <dbReference type="NCBI Taxonomy" id="3031324"/>
    <lineage>
        <taxon>Bacteria</taxon>
        <taxon>Pseudomonadati</taxon>
        <taxon>Bacteroidota</taxon>
        <taxon>Flavobacteriia</taxon>
        <taxon>Flavobacteriales</taxon>
        <taxon>Flavobacteriaceae</taxon>
        <taxon>Flagellimonas</taxon>
    </lineage>
</organism>
<evidence type="ECO:0000313" key="2">
    <source>
        <dbReference type="Proteomes" id="UP001217083"/>
    </source>
</evidence>
<keyword evidence="2" id="KW-1185">Reference proteome</keyword>
<sequence length="153" mass="16690">MKNFKYLFLMVAIISCSEDNEENGNGFSSAELVGTWDLIAVNVSTAVDLDGDGTTSTNLMDEEDCITGTIVLRDDTTYQFEQTVFNITTITNNQYVVQCSGMSQATGAWASDGLQVVFQGSTLLGTLELKNNTVVKNEGEELPGVASFVYERR</sequence>
<gene>
    <name evidence="1" type="ORF">PY091_00735</name>
</gene>